<dbReference type="EMBL" id="LAXI01000007">
    <property type="protein sequence ID" value="KRS17510.1"/>
    <property type="molecule type" value="Genomic_DNA"/>
</dbReference>
<dbReference type="Pfam" id="PF01381">
    <property type="entry name" value="HTH_3"/>
    <property type="match status" value="1"/>
</dbReference>
<dbReference type="GO" id="GO:0003677">
    <property type="term" value="F:DNA binding"/>
    <property type="evidence" value="ECO:0007669"/>
    <property type="project" value="InterPro"/>
</dbReference>
<evidence type="ECO:0000313" key="2">
    <source>
        <dbReference type="EMBL" id="KRS17510.1"/>
    </source>
</evidence>
<reference evidence="2 4" key="1">
    <citation type="submission" date="2015-04" db="EMBL/GenBank/DDBJ databases">
        <title>The draft genome sequence of Roseovarius indicus B108T.</title>
        <authorList>
            <person name="Li G."/>
            <person name="Lai Q."/>
            <person name="Shao Z."/>
            <person name="Yan P."/>
        </authorList>
    </citation>
    <scope>NUCLEOTIDE SEQUENCE [LARGE SCALE GENOMIC DNA]</scope>
    <source>
        <strain evidence="2 4">B108</strain>
    </source>
</reference>
<dbReference type="Proteomes" id="UP000051401">
    <property type="component" value="Unassembled WGS sequence"/>
</dbReference>
<evidence type="ECO:0000259" key="1">
    <source>
        <dbReference type="PROSITE" id="PS50943"/>
    </source>
</evidence>
<reference evidence="3 5" key="2">
    <citation type="submission" date="2018-08" db="EMBL/GenBank/DDBJ databases">
        <title>Genetic Globetrotter - A new plasmid hitch-hiking vast phylogenetic and geographic distances.</title>
        <authorList>
            <person name="Vollmers J."/>
            <person name="Petersen J."/>
        </authorList>
    </citation>
    <scope>NUCLEOTIDE SEQUENCE [LARGE SCALE GENOMIC DNA]</scope>
    <source>
        <strain evidence="3 5">DSM 26383</strain>
    </source>
</reference>
<dbReference type="InterPro" id="IPR001387">
    <property type="entry name" value="Cro/C1-type_HTH"/>
</dbReference>
<proteinExistence type="predicted"/>
<evidence type="ECO:0000313" key="3">
    <source>
        <dbReference type="EMBL" id="QEW26711.1"/>
    </source>
</evidence>
<dbReference type="SUPFAM" id="SSF47413">
    <property type="entry name" value="lambda repressor-like DNA-binding domains"/>
    <property type="match status" value="1"/>
</dbReference>
<dbReference type="PROSITE" id="PS50943">
    <property type="entry name" value="HTH_CROC1"/>
    <property type="match status" value="1"/>
</dbReference>
<dbReference type="PATRIC" id="fig|540747.5.peg.5758"/>
<dbReference type="InterPro" id="IPR010982">
    <property type="entry name" value="Lambda_DNA-bd_dom_sf"/>
</dbReference>
<gene>
    <name evidence="3" type="ORF">RIdsm_02513</name>
    <name evidence="2" type="ORF">XM52_13590</name>
</gene>
<dbReference type="KEGG" id="rid:RIdsm_02513"/>
<dbReference type="Gene3D" id="1.10.260.40">
    <property type="entry name" value="lambda repressor-like DNA-binding domains"/>
    <property type="match status" value="1"/>
</dbReference>
<dbReference type="EMBL" id="CP031598">
    <property type="protein sequence ID" value="QEW26711.1"/>
    <property type="molecule type" value="Genomic_DNA"/>
</dbReference>
<accession>A0A0T5P8J2</accession>
<dbReference type="STRING" id="540747.SAMN04488031_101829"/>
<dbReference type="AlphaFoldDB" id="A0A0T5P8J2"/>
<sequence length="113" mass="12649">MFPTMKETESETFIRNLIAAVDASDYWTDAGLSKAAGVNRRAVTDMREGRVKSPKLSTVFKLAKALNRDPGEMMGIGPRERVRADLAEFLSQYSEDEQEKLLSALNLFPRHSA</sequence>
<dbReference type="Proteomes" id="UP000325785">
    <property type="component" value="Chromosome"/>
</dbReference>
<dbReference type="CDD" id="cd00093">
    <property type="entry name" value="HTH_XRE"/>
    <property type="match status" value="1"/>
</dbReference>
<protein>
    <recommendedName>
        <fullName evidence="1">HTH cro/C1-type domain-containing protein</fullName>
    </recommendedName>
</protein>
<keyword evidence="4" id="KW-1185">Reference proteome</keyword>
<feature type="domain" description="HTH cro/C1-type" evidence="1">
    <location>
        <begin position="32"/>
        <end position="73"/>
    </location>
</feature>
<organism evidence="2 4">
    <name type="scientific">Roseovarius indicus</name>
    <dbReference type="NCBI Taxonomy" id="540747"/>
    <lineage>
        <taxon>Bacteria</taxon>
        <taxon>Pseudomonadati</taxon>
        <taxon>Pseudomonadota</taxon>
        <taxon>Alphaproteobacteria</taxon>
        <taxon>Rhodobacterales</taxon>
        <taxon>Roseobacteraceae</taxon>
        <taxon>Roseovarius</taxon>
    </lineage>
</organism>
<evidence type="ECO:0000313" key="4">
    <source>
        <dbReference type="Proteomes" id="UP000051401"/>
    </source>
</evidence>
<evidence type="ECO:0000313" key="5">
    <source>
        <dbReference type="Proteomes" id="UP000325785"/>
    </source>
</evidence>
<name>A0A0T5P8J2_9RHOB</name>